<keyword evidence="4" id="KW-1185">Reference proteome</keyword>
<name>A0A9P1GQZ6_9DINO</name>
<organism evidence="1">
    <name type="scientific">Cladocopium goreaui</name>
    <dbReference type="NCBI Taxonomy" id="2562237"/>
    <lineage>
        <taxon>Eukaryota</taxon>
        <taxon>Sar</taxon>
        <taxon>Alveolata</taxon>
        <taxon>Dinophyceae</taxon>
        <taxon>Suessiales</taxon>
        <taxon>Symbiodiniaceae</taxon>
        <taxon>Cladocopium</taxon>
    </lineage>
</organism>
<dbReference type="AlphaFoldDB" id="A0A9P1GQZ6"/>
<dbReference type="EMBL" id="CAMXCT020006739">
    <property type="protein sequence ID" value="CAL1172625.1"/>
    <property type="molecule type" value="Genomic_DNA"/>
</dbReference>
<dbReference type="Gene3D" id="2.60.120.620">
    <property type="entry name" value="q2cbj1_9rhob like domain"/>
    <property type="match status" value="1"/>
</dbReference>
<reference evidence="2" key="2">
    <citation type="submission" date="2024-04" db="EMBL/GenBank/DDBJ databases">
        <authorList>
            <person name="Chen Y."/>
            <person name="Shah S."/>
            <person name="Dougan E. K."/>
            <person name="Thang M."/>
            <person name="Chan C."/>
        </authorList>
    </citation>
    <scope>NUCLEOTIDE SEQUENCE [LARGE SCALE GENOMIC DNA]</scope>
</reference>
<dbReference type="OrthoDB" id="446899at2759"/>
<evidence type="ECO:0000313" key="1">
    <source>
        <dbReference type="EMBL" id="CAI4019250.1"/>
    </source>
</evidence>
<accession>A0A9P1GQZ6</accession>
<keyword evidence="3" id="KW-0223">Dioxygenase</keyword>
<reference evidence="1" key="1">
    <citation type="submission" date="2022-10" db="EMBL/GenBank/DDBJ databases">
        <authorList>
            <person name="Chen Y."/>
            <person name="Dougan E. K."/>
            <person name="Chan C."/>
            <person name="Rhodes N."/>
            <person name="Thang M."/>
        </authorList>
    </citation>
    <scope>NUCLEOTIDE SEQUENCE</scope>
</reference>
<gene>
    <name evidence="1" type="ORF">C1SCF055_LOCUS43764</name>
</gene>
<sequence>MADFPRWIDDPAVVARSSAEAGRLARFYLALQGCQLGRFKEADEHLVELGLPVRLSNDLWTDSCRGFDQPADFSVKVLDHGLPEDLVRKAREALQPDASYWDDHRYHSPDVTFYSHAHQLDCTDHIIDQLIEAMRPSLEEVAPEVSKTLTVAEWWVHQRAPDQWHGHPLHFDTNEQLLRDSLGTHVEHPAMSSVVYLCEDTPRFGATVVTSQRHRFASDSDTAALVRPRMGRQLFFDGGYLHGVMPGKPWMEESPVTQRRLTLMVGWWTSAIRTSEAADPPRPLMAGGDGTWQQQLRDAAVAHNTFRHGRAEEVVLPTTSPVWVDVGREETEVTSCVDPPYGRFFLRHRKQIDEDLFN</sequence>
<dbReference type="EMBL" id="CAMXCT030006739">
    <property type="protein sequence ID" value="CAL4806562.1"/>
    <property type="molecule type" value="Genomic_DNA"/>
</dbReference>
<dbReference type="GO" id="GO:0051213">
    <property type="term" value="F:dioxygenase activity"/>
    <property type="evidence" value="ECO:0007669"/>
    <property type="project" value="UniProtKB-KW"/>
</dbReference>
<evidence type="ECO:0000313" key="3">
    <source>
        <dbReference type="EMBL" id="CAL4806562.1"/>
    </source>
</evidence>
<keyword evidence="3" id="KW-0560">Oxidoreductase</keyword>
<proteinExistence type="predicted"/>
<evidence type="ECO:0000313" key="2">
    <source>
        <dbReference type="EMBL" id="CAL1172625.1"/>
    </source>
</evidence>
<protein>
    <submittedName>
        <fullName evidence="3">Fe2OG dioxygenase domain-containing protein</fullName>
    </submittedName>
</protein>
<comment type="caution">
    <text evidence="1">The sequence shown here is derived from an EMBL/GenBank/DDBJ whole genome shotgun (WGS) entry which is preliminary data.</text>
</comment>
<dbReference type="Proteomes" id="UP001152797">
    <property type="component" value="Unassembled WGS sequence"/>
</dbReference>
<evidence type="ECO:0000313" key="4">
    <source>
        <dbReference type="Proteomes" id="UP001152797"/>
    </source>
</evidence>
<dbReference type="EMBL" id="CAMXCT010006739">
    <property type="protein sequence ID" value="CAI4019250.1"/>
    <property type="molecule type" value="Genomic_DNA"/>
</dbReference>